<feature type="transmembrane region" description="Helical" evidence="5">
    <location>
        <begin position="290"/>
        <end position="308"/>
    </location>
</feature>
<evidence type="ECO:0000256" key="2">
    <source>
        <dbReference type="ARBA" id="ARBA00022692"/>
    </source>
</evidence>
<evidence type="ECO:0000256" key="5">
    <source>
        <dbReference type="SAM" id="Phobius"/>
    </source>
</evidence>
<evidence type="ECO:0000256" key="3">
    <source>
        <dbReference type="ARBA" id="ARBA00022989"/>
    </source>
</evidence>
<evidence type="ECO:0000259" key="6">
    <source>
        <dbReference type="Pfam" id="PF14378"/>
    </source>
</evidence>
<dbReference type="Pfam" id="PF14378">
    <property type="entry name" value="PAP2_3"/>
    <property type="match status" value="1"/>
</dbReference>
<feature type="domain" description="Inositolphosphotransferase Aur1/Ipt1" evidence="6">
    <location>
        <begin position="327"/>
        <end position="450"/>
    </location>
</feature>
<evidence type="ECO:0000256" key="4">
    <source>
        <dbReference type="ARBA" id="ARBA00023136"/>
    </source>
</evidence>
<dbReference type="InterPro" id="IPR026841">
    <property type="entry name" value="Aur1/Ipt1"/>
</dbReference>
<feature type="transmembrane region" description="Helical" evidence="5">
    <location>
        <begin position="413"/>
        <end position="432"/>
    </location>
</feature>
<evidence type="ECO:0000313" key="8">
    <source>
        <dbReference type="Proteomes" id="UP000695562"/>
    </source>
</evidence>
<reference evidence="7" key="1">
    <citation type="submission" date="2020-01" db="EMBL/GenBank/DDBJ databases">
        <title>Development of genomics and gene disruption for Polysphondylium violaceum indicates a role for the polyketide synthase stlB in stalk morphogenesis.</title>
        <authorList>
            <person name="Narita B."/>
            <person name="Kawabe Y."/>
            <person name="Kin K."/>
            <person name="Saito T."/>
            <person name="Gibbs R."/>
            <person name="Kuspa A."/>
            <person name="Muzny D."/>
            <person name="Queller D."/>
            <person name="Richards S."/>
            <person name="Strassman J."/>
            <person name="Sucgang R."/>
            <person name="Worley K."/>
            <person name="Schaap P."/>
        </authorList>
    </citation>
    <scope>NUCLEOTIDE SEQUENCE</scope>
    <source>
        <strain evidence="7">QSvi11</strain>
    </source>
</reference>
<evidence type="ECO:0000313" key="7">
    <source>
        <dbReference type="EMBL" id="KAF2078378.1"/>
    </source>
</evidence>
<feature type="transmembrane region" description="Helical" evidence="5">
    <location>
        <begin position="205"/>
        <end position="225"/>
    </location>
</feature>
<sequence length="487" mass="54678">MGVPQAIEIQNQSSTDFKYFHLNEDSEVDIGGDGPKEMGGVGMMPKLSVWGWFTPSQYHYKKGLQDSSTTIGEVDMHSLKHKSIGFHSHQPFLQSDGGSDTEDNGKDFKIDIHPSSDSMMMEEDTEYAKVYNGANLSTNNKGPIMYPYSPVYSDIAFSVLVGVVCLFSIIYSLLVGPLAIFFAFAVSIIILVSYISTSFAKNNKWYLYSITVLSVGLGLTIPSFFQATGAVVLGTNRLTWDRELASADSSLLGWIFPLGQMGLFIDKSSFIGPYSFIGELSTEIFQLSYISYYIWGYFMEVWILFNLWKCYLSKDAAQMRMMPIWDQRLKMFICSWISTYFVVFSINLIFPAVSPRVFLNDQYENKLTGFGFAGFVRDKIENAAKGSFGSFPSGHIATSWAISFASYPISRTYAFVSGVAAFLITIATMYLRYHYFVDFLAAIPVIIICLLFGGFYSVSSIKQSLLNLFVSIKKFFKTTIAKFNKSM</sequence>
<keyword evidence="2 5" id="KW-0812">Transmembrane</keyword>
<feature type="transmembrane region" description="Helical" evidence="5">
    <location>
        <begin position="329"/>
        <end position="350"/>
    </location>
</feature>
<dbReference type="Proteomes" id="UP000695562">
    <property type="component" value="Unassembled WGS sequence"/>
</dbReference>
<protein>
    <recommendedName>
        <fullName evidence="6">Inositolphosphotransferase Aur1/Ipt1 domain-containing protein</fullName>
    </recommendedName>
</protein>
<comment type="caution">
    <text evidence="7">The sequence shown here is derived from an EMBL/GenBank/DDBJ whole genome shotgun (WGS) entry which is preliminary data.</text>
</comment>
<dbReference type="Gene3D" id="1.20.144.10">
    <property type="entry name" value="Phosphatidic acid phosphatase type 2/haloperoxidase"/>
    <property type="match status" value="1"/>
</dbReference>
<keyword evidence="4 5" id="KW-0472">Membrane</keyword>
<evidence type="ECO:0000256" key="1">
    <source>
        <dbReference type="ARBA" id="ARBA00004141"/>
    </source>
</evidence>
<keyword evidence="8" id="KW-1185">Reference proteome</keyword>
<dbReference type="SUPFAM" id="SSF48317">
    <property type="entry name" value="Acid phosphatase/Vanadium-dependent haloperoxidase"/>
    <property type="match status" value="1"/>
</dbReference>
<organism evidence="7 8">
    <name type="scientific">Polysphondylium violaceum</name>
    <dbReference type="NCBI Taxonomy" id="133409"/>
    <lineage>
        <taxon>Eukaryota</taxon>
        <taxon>Amoebozoa</taxon>
        <taxon>Evosea</taxon>
        <taxon>Eumycetozoa</taxon>
        <taxon>Dictyostelia</taxon>
        <taxon>Dictyosteliales</taxon>
        <taxon>Dictyosteliaceae</taxon>
        <taxon>Polysphondylium</taxon>
    </lineage>
</organism>
<proteinExistence type="predicted"/>
<feature type="transmembrane region" description="Helical" evidence="5">
    <location>
        <begin position="178"/>
        <end position="196"/>
    </location>
</feature>
<dbReference type="PANTHER" id="PTHR31310">
    <property type="match status" value="1"/>
</dbReference>
<dbReference type="EMBL" id="AJWJ01000006">
    <property type="protein sequence ID" value="KAF2078378.1"/>
    <property type="molecule type" value="Genomic_DNA"/>
</dbReference>
<dbReference type="GO" id="GO:0016020">
    <property type="term" value="C:membrane"/>
    <property type="evidence" value="ECO:0007669"/>
    <property type="project" value="UniProtKB-SubCell"/>
</dbReference>
<dbReference type="InterPro" id="IPR052185">
    <property type="entry name" value="IPC_Synthase-Related"/>
</dbReference>
<dbReference type="PANTHER" id="PTHR31310:SF7">
    <property type="entry name" value="PA-PHOSPHATASE RELATED-FAMILY PROTEIN DDB_G0268928"/>
    <property type="match status" value="1"/>
</dbReference>
<gene>
    <name evidence="7" type="ORF">CYY_000361</name>
</gene>
<feature type="transmembrane region" description="Helical" evidence="5">
    <location>
        <begin position="439"/>
        <end position="458"/>
    </location>
</feature>
<feature type="transmembrane region" description="Helical" evidence="5">
    <location>
        <begin position="151"/>
        <end position="172"/>
    </location>
</feature>
<dbReference type="AlphaFoldDB" id="A0A8J4Q003"/>
<dbReference type="OrthoDB" id="17559at2759"/>
<accession>A0A8J4Q003</accession>
<name>A0A8J4Q003_9MYCE</name>
<dbReference type="InterPro" id="IPR036938">
    <property type="entry name" value="PAP2/HPO_sf"/>
</dbReference>
<keyword evidence="3 5" id="KW-1133">Transmembrane helix</keyword>
<comment type="subcellular location">
    <subcellularLocation>
        <location evidence="1">Membrane</location>
        <topology evidence="1">Multi-pass membrane protein</topology>
    </subcellularLocation>
</comment>